<dbReference type="InterPro" id="IPR018499">
    <property type="entry name" value="Tetraspanin/Peripherin"/>
</dbReference>
<accession>A0ABR4Q359</accession>
<feature type="transmembrane region" description="Helical" evidence="5">
    <location>
        <begin position="74"/>
        <end position="100"/>
    </location>
</feature>
<sequence length="259" mass="27761">MGRAISRGLRIVFQVLTSLLFLSFLLTAVGGIVMKTSTSILQATVKMAVKEYEGDAEDLSQFAAFLLEVADTVAIYSIVIGVLLAVLCLIGLIASCFGWVLMLKIHAGILTILLIAQVIVVAVVFSNPNKFANKVISSTEALLKSYRNPSQEGQRATAIWDVLMETDPQCCGMDGYKDFIKLGKSLPPPCCNITSGNCGAAKAESASVAGCRPKVEQIASLRSKILLHVSAAMIFEQALLIALLILTICTTEKEKTMEA</sequence>
<reference evidence="6 7" key="1">
    <citation type="journal article" date="2022" name="Front. Cell. Infect. Microbiol.">
        <title>The Genomes of Two Strains of Taenia crassiceps the Animal Model for the Study of Human Cysticercosis.</title>
        <authorList>
            <person name="Bobes R.J."/>
            <person name="Estrada K."/>
            <person name="Rios-Valencia D.G."/>
            <person name="Calderon-Gallegos A."/>
            <person name="de la Torre P."/>
            <person name="Carrero J.C."/>
            <person name="Sanchez-Flores A."/>
            <person name="Laclette J.P."/>
        </authorList>
    </citation>
    <scope>NUCLEOTIDE SEQUENCE [LARGE SCALE GENOMIC DNA]</scope>
    <source>
        <strain evidence="6">WFUcys</strain>
    </source>
</reference>
<dbReference type="PANTHER" id="PTHR19282">
    <property type="entry name" value="TETRASPANIN"/>
    <property type="match status" value="1"/>
</dbReference>
<evidence type="ECO:0000256" key="5">
    <source>
        <dbReference type="SAM" id="Phobius"/>
    </source>
</evidence>
<proteinExistence type="predicted"/>
<dbReference type="EMBL" id="JAKROA010000014">
    <property type="protein sequence ID" value="KAL5104085.1"/>
    <property type="molecule type" value="Genomic_DNA"/>
</dbReference>
<feature type="transmembrane region" description="Helical" evidence="5">
    <location>
        <begin position="225"/>
        <end position="249"/>
    </location>
</feature>
<feature type="transmembrane region" description="Helical" evidence="5">
    <location>
        <begin position="107"/>
        <end position="125"/>
    </location>
</feature>
<feature type="transmembrane region" description="Helical" evidence="5">
    <location>
        <begin position="12"/>
        <end position="34"/>
    </location>
</feature>
<dbReference type="PANTHER" id="PTHR19282:SF544">
    <property type="entry name" value="TETRASPANIN"/>
    <property type="match status" value="1"/>
</dbReference>
<dbReference type="CDD" id="cd03127">
    <property type="entry name" value="tetraspanin_LEL"/>
    <property type="match status" value="1"/>
</dbReference>
<dbReference type="InterPro" id="IPR008952">
    <property type="entry name" value="Tetraspanin_EC2_sf"/>
</dbReference>
<protein>
    <submittedName>
        <fullName evidence="6">Tetraspanin-6</fullName>
    </submittedName>
</protein>
<name>A0ABR4Q359_9CEST</name>
<keyword evidence="3 5" id="KW-1133">Transmembrane helix</keyword>
<keyword evidence="7" id="KW-1185">Reference proteome</keyword>
<evidence type="ECO:0000313" key="7">
    <source>
        <dbReference type="Proteomes" id="UP001651158"/>
    </source>
</evidence>
<dbReference type="Proteomes" id="UP001651158">
    <property type="component" value="Unassembled WGS sequence"/>
</dbReference>
<organism evidence="6 7">
    <name type="scientific">Taenia crassiceps</name>
    <dbReference type="NCBI Taxonomy" id="6207"/>
    <lineage>
        <taxon>Eukaryota</taxon>
        <taxon>Metazoa</taxon>
        <taxon>Spiralia</taxon>
        <taxon>Lophotrochozoa</taxon>
        <taxon>Platyhelminthes</taxon>
        <taxon>Cestoda</taxon>
        <taxon>Eucestoda</taxon>
        <taxon>Cyclophyllidea</taxon>
        <taxon>Taeniidae</taxon>
        <taxon>Taenia</taxon>
    </lineage>
</organism>
<dbReference type="Pfam" id="PF00335">
    <property type="entry name" value="Tetraspanin"/>
    <property type="match status" value="1"/>
</dbReference>
<evidence type="ECO:0000256" key="2">
    <source>
        <dbReference type="ARBA" id="ARBA00022692"/>
    </source>
</evidence>
<evidence type="ECO:0000313" key="6">
    <source>
        <dbReference type="EMBL" id="KAL5104085.1"/>
    </source>
</evidence>
<dbReference type="SUPFAM" id="SSF48652">
    <property type="entry name" value="Tetraspanin"/>
    <property type="match status" value="1"/>
</dbReference>
<keyword evidence="4 5" id="KW-0472">Membrane</keyword>
<keyword evidence="2 5" id="KW-0812">Transmembrane</keyword>
<evidence type="ECO:0000256" key="1">
    <source>
        <dbReference type="ARBA" id="ARBA00004141"/>
    </source>
</evidence>
<comment type="subcellular location">
    <subcellularLocation>
        <location evidence="1">Membrane</location>
        <topology evidence="1">Multi-pass membrane protein</topology>
    </subcellularLocation>
</comment>
<dbReference type="Gene3D" id="1.10.1450.10">
    <property type="entry name" value="Tetraspanin"/>
    <property type="match status" value="1"/>
</dbReference>
<evidence type="ECO:0000256" key="3">
    <source>
        <dbReference type="ARBA" id="ARBA00022989"/>
    </source>
</evidence>
<evidence type="ECO:0000256" key="4">
    <source>
        <dbReference type="ARBA" id="ARBA00023136"/>
    </source>
</evidence>
<gene>
    <name evidence="6" type="ORF">TcWFU_004061</name>
</gene>
<comment type="caution">
    <text evidence="6">The sequence shown here is derived from an EMBL/GenBank/DDBJ whole genome shotgun (WGS) entry which is preliminary data.</text>
</comment>